<gene>
    <name evidence="3" type="ORF">N4264_12820</name>
</gene>
<reference evidence="3" key="1">
    <citation type="submission" date="2022-09" db="EMBL/GenBank/DDBJ databases">
        <title>Tahibacter sp. nov., isolated from a fresh water.</title>
        <authorList>
            <person name="Baek J.H."/>
            <person name="Lee J.K."/>
            <person name="Kim J.M."/>
            <person name="Jeon C.O."/>
        </authorList>
    </citation>
    <scope>NUCLEOTIDE SEQUENCE</scope>
    <source>
        <strain evidence="3">W38</strain>
    </source>
</reference>
<name>A0ABY6BLX2_9GAMM</name>
<dbReference type="RefSeq" id="WP_261697425.1">
    <property type="nucleotide sequence ID" value="NZ_CP104694.1"/>
</dbReference>
<dbReference type="Proteomes" id="UP001064632">
    <property type="component" value="Chromosome"/>
</dbReference>
<dbReference type="InterPro" id="IPR023614">
    <property type="entry name" value="Porin_dom_sf"/>
</dbReference>
<evidence type="ECO:0000313" key="3">
    <source>
        <dbReference type="EMBL" id="UXI70477.1"/>
    </source>
</evidence>
<evidence type="ECO:0000259" key="2">
    <source>
        <dbReference type="Pfam" id="PF13372"/>
    </source>
</evidence>
<keyword evidence="4" id="KW-1185">Reference proteome</keyword>
<organism evidence="3 4">
    <name type="scientific">Tahibacter amnicola</name>
    <dbReference type="NCBI Taxonomy" id="2976241"/>
    <lineage>
        <taxon>Bacteria</taxon>
        <taxon>Pseudomonadati</taxon>
        <taxon>Pseudomonadota</taxon>
        <taxon>Gammaproteobacteria</taxon>
        <taxon>Lysobacterales</taxon>
        <taxon>Rhodanobacteraceae</taxon>
        <taxon>Tahibacter</taxon>
    </lineage>
</organism>
<dbReference type="Gene3D" id="2.40.160.10">
    <property type="entry name" value="Porin"/>
    <property type="match status" value="1"/>
</dbReference>
<dbReference type="EMBL" id="CP104694">
    <property type="protein sequence ID" value="UXI70477.1"/>
    <property type="molecule type" value="Genomic_DNA"/>
</dbReference>
<evidence type="ECO:0000313" key="4">
    <source>
        <dbReference type="Proteomes" id="UP001064632"/>
    </source>
</evidence>
<evidence type="ECO:0000256" key="1">
    <source>
        <dbReference type="SAM" id="SignalP"/>
    </source>
</evidence>
<proteinExistence type="predicted"/>
<dbReference type="InterPro" id="IPR025388">
    <property type="entry name" value="Alginate_export_dom"/>
</dbReference>
<accession>A0ABY6BLX2</accession>
<protein>
    <submittedName>
        <fullName evidence="3">Alginate export family protein</fullName>
    </submittedName>
</protein>
<dbReference type="Pfam" id="PF13372">
    <property type="entry name" value="Alginate_exp"/>
    <property type="match status" value="1"/>
</dbReference>
<feature type="signal peptide" evidence="1">
    <location>
        <begin position="1"/>
        <end position="20"/>
    </location>
</feature>
<keyword evidence="1" id="KW-0732">Signal</keyword>
<feature type="domain" description="Alginate export" evidence="2">
    <location>
        <begin position="28"/>
        <end position="155"/>
    </location>
</feature>
<feature type="chain" id="PRO_5046250636" evidence="1">
    <location>
        <begin position="21"/>
        <end position="391"/>
    </location>
</feature>
<sequence length="391" mass="43785">MRSVVLLLGLLPTAVGTALAEPTLKPVVDLRIRYEHVDDARFAHDAQALTVRARAGLQWAISPTWTALVEAEATQAVGADHFNSTDNRRTNYPTVVDPDNVELNQAWVAWAPRDTFRAVGGRQRLIYENQRFIGNVGWRQNEQTFDAIDLSWRPEAKTTLRYSYLDRVQRVFGNDHSNASLARWDLDGHLVSAARSIGPGTLTVYGHWIENRTLVANSQRNAGIRYVAKGGRADGPGWHGTAEVTRQSAYGGSHFSAQTYVLAEGGVTWPSNKITVGYERLGGDGRYGFSTPLATLHAFNGWADLFLTTPPSGLQDRYAGWRYAKGPWEFQLWRHRYSADAGSRDYGREWNALASRRLSPRWSSQVKFARYASDGFGADVSKLWISAEYKY</sequence>